<feature type="compositionally biased region" description="Gly residues" evidence="2">
    <location>
        <begin position="98"/>
        <end position="111"/>
    </location>
</feature>
<dbReference type="GO" id="GO:0008270">
    <property type="term" value="F:zinc ion binding"/>
    <property type="evidence" value="ECO:0007669"/>
    <property type="project" value="UniProtKB-KW"/>
</dbReference>
<dbReference type="OrthoDB" id="8062037at2759"/>
<feature type="region of interest" description="Disordered" evidence="2">
    <location>
        <begin position="75"/>
        <end position="114"/>
    </location>
</feature>
<feature type="region of interest" description="Disordered" evidence="2">
    <location>
        <begin position="1"/>
        <end position="26"/>
    </location>
</feature>
<feature type="domain" description="RING-type" evidence="3">
    <location>
        <begin position="161"/>
        <end position="206"/>
    </location>
</feature>
<dbReference type="Pfam" id="PF13639">
    <property type="entry name" value="zf-RING_2"/>
    <property type="match status" value="1"/>
</dbReference>
<dbReference type="Gene3D" id="3.30.40.10">
    <property type="entry name" value="Zinc/RING finger domain, C3HC4 (zinc finger)"/>
    <property type="match status" value="1"/>
</dbReference>
<keyword evidence="1" id="KW-0862">Zinc</keyword>
<dbReference type="InterPro" id="IPR001841">
    <property type="entry name" value="Znf_RING"/>
</dbReference>
<dbReference type="PROSITE" id="PS50089">
    <property type="entry name" value="ZF_RING_2"/>
    <property type="match status" value="1"/>
</dbReference>
<keyword evidence="5" id="KW-1185">Reference proteome</keyword>
<dbReference type="RefSeq" id="XP_025398225.1">
    <property type="nucleotide sequence ID" value="XM_025543498.1"/>
</dbReference>
<dbReference type="Proteomes" id="UP000247233">
    <property type="component" value="Unassembled WGS sequence"/>
</dbReference>
<feature type="region of interest" description="Disordered" evidence="2">
    <location>
        <begin position="211"/>
        <end position="236"/>
    </location>
</feature>
<dbReference type="STRING" id="1448321.A0A317VV55"/>
<evidence type="ECO:0000313" key="4">
    <source>
        <dbReference type="EMBL" id="PWY78284.1"/>
    </source>
</evidence>
<comment type="caution">
    <text evidence="4">The sequence shown here is derived from an EMBL/GenBank/DDBJ whole genome shotgun (WGS) entry which is preliminary data.</text>
</comment>
<gene>
    <name evidence="4" type="ORF">BO70DRAFT_363172</name>
</gene>
<dbReference type="AlphaFoldDB" id="A0A317VV55"/>
<dbReference type="EMBL" id="MSFL01000017">
    <property type="protein sequence ID" value="PWY78284.1"/>
    <property type="molecule type" value="Genomic_DNA"/>
</dbReference>
<accession>A0A317VV55</accession>
<dbReference type="VEuPathDB" id="FungiDB:BO70DRAFT_363172"/>
<protein>
    <recommendedName>
        <fullName evidence="3">RING-type domain-containing protein</fullName>
    </recommendedName>
</protein>
<dbReference type="GO" id="GO:0005737">
    <property type="term" value="C:cytoplasm"/>
    <property type="evidence" value="ECO:0007669"/>
    <property type="project" value="TreeGrafter"/>
</dbReference>
<organism evidence="4 5">
    <name type="scientific">Aspergillus heteromorphus CBS 117.55</name>
    <dbReference type="NCBI Taxonomy" id="1448321"/>
    <lineage>
        <taxon>Eukaryota</taxon>
        <taxon>Fungi</taxon>
        <taxon>Dikarya</taxon>
        <taxon>Ascomycota</taxon>
        <taxon>Pezizomycotina</taxon>
        <taxon>Eurotiomycetes</taxon>
        <taxon>Eurotiomycetidae</taxon>
        <taxon>Eurotiales</taxon>
        <taxon>Aspergillaceae</taxon>
        <taxon>Aspergillus</taxon>
        <taxon>Aspergillus subgen. Circumdati</taxon>
    </lineage>
</organism>
<evidence type="ECO:0000313" key="5">
    <source>
        <dbReference type="Proteomes" id="UP000247233"/>
    </source>
</evidence>
<keyword evidence="1" id="KW-0479">Metal-binding</keyword>
<proteinExistence type="predicted"/>
<feature type="compositionally biased region" description="Low complexity" evidence="2">
    <location>
        <begin position="82"/>
        <end position="97"/>
    </location>
</feature>
<dbReference type="PANTHER" id="PTHR22765:SF416">
    <property type="entry name" value="E3 UBIQUITIN-PROTEIN LIGASE GODZILLA"/>
    <property type="match status" value="1"/>
</dbReference>
<dbReference type="GeneID" id="37065735"/>
<dbReference type="InterPro" id="IPR051826">
    <property type="entry name" value="E3_ubiquitin-ligase_domain"/>
</dbReference>
<sequence>MSTYEVEHNTTDPSAHPPSTHRHRRRPDLSTFFATLSEISPDETHTRTRPNAVPVPRDISAAFYSLAEALDVMRRDGPSPITTATATTTTTGTTGASTGAGAGAGETGEGGGGDEDLLTQMIQSLLGSAEMPPREVEGTSEEFCDVLDRIPRSKLTASQTCPICNNPFLEDEYPLVVRLPCHPTHLFDLECVRPWLRLRGTCPLDRTDFAKQEREKAEARKKKPVEDEEEWDGMYG</sequence>
<evidence type="ECO:0000259" key="3">
    <source>
        <dbReference type="PROSITE" id="PS50089"/>
    </source>
</evidence>
<evidence type="ECO:0000256" key="2">
    <source>
        <dbReference type="SAM" id="MobiDB-lite"/>
    </source>
</evidence>
<reference evidence="4 5" key="1">
    <citation type="submission" date="2016-12" db="EMBL/GenBank/DDBJ databases">
        <title>The genomes of Aspergillus section Nigri reveals drivers in fungal speciation.</title>
        <authorList>
            <consortium name="DOE Joint Genome Institute"/>
            <person name="Vesth T.C."/>
            <person name="Nybo J."/>
            <person name="Theobald S."/>
            <person name="Brandl J."/>
            <person name="Frisvad J.C."/>
            <person name="Nielsen K.F."/>
            <person name="Lyhne E.K."/>
            <person name="Kogle M.E."/>
            <person name="Kuo A."/>
            <person name="Riley R."/>
            <person name="Clum A."/>
            <person name="Nolan M."/>
            <person name="Lipzen A."/>
            <person name="Salamov A."/>
            <person name="Henrissat B."/>
            <person name="Wiebenga A."/>
            <person name="De Vries R.P."/>
            <person name="Grigoriev I.V."/>
            <person name="Mortensen U.H."/>
            <person name="Andersen M.R."/>
            <person name="Baker S.E."/>
        </authorList>
    </citation>
    <scope>NUCLEOTIDE SEQUENCE [LARGE SCALE GENOMIC DNA]</scope>
    <source>
        <strain evidence="4 5">CBS 117.55</strain>
    </source>
</reference>
<name>A0A317VV55_9EURO</name>
<dbReference type="SUPFAM" id="SSF57850">
    <property type="entry name" value="RING/U-box"/>
    <property type="match status" value="1"/>
</dbReference>
<evidence type="ECO:0000256" key="1">
    <source>
        <dbReference type="PROSITE-ProRule" id="PRU00175"/>
    </source>
</evidence>
<dbReference type="GO" id="GO:0006511">
    <property type="term" value="P:ubiquitin-dependent protein catabolic process"/>
    <property type="evidence" value="ECO:0007669"/>
    <property type="project" value="TreeGrafter"/>
</dbReference>
<feature type="compositionally biased region" description="Basic and acidic residues" evidence="2">
    <location>
        <begin position="1"/>
        <end position="10"/>
    </location>
</feature>
<dbReference type="PANTHER" id="PTHR22765">
    <property type="entry name" value="RING FINGER AND PROTEASE ASSOCIATED DOMAIN-CONTAINING"/>
    <property type="match status" value="1"/>
</dbReference>
<dbReference type="GO" id="GO:0061630">
    <property type="term" value="F:ubiquitin protein ligase activity"/>
    <property type="evidence" value="ECO:0007669"/>
    <property type="project" value="TreeGrafter"/>
</dbReference>
<dbReference type="InterPro" id="IPR013083">
    <property type="entry name" value="Znf_RING/FYVE/PHD"/>
</dbReference>
<feature type="compositionally biased region" description="Acidic residues" evidence="2">
    <location>
        <begin position="226"/>
        <end position="236"/>
    </location>
</feature>
<keyword evidence="1" id="KW-0863">Zinc-finger</keyword>